<evidence type="ECO:0000313" key="3">
    <source>
        <dbReference type="Proteomes" id="UP000037269"/>
    </source>
</evidence>
<protein>
    <submittedName>
        <fullName evidence="1">Uncharacterized protein</fullName>
    </submittedName>
</protein>
<keyword evidence="3" id="KW-1185">Reference proteome</keyword>
<name>A0A0D1VZD2_ANEMI</name>
<evidence type="ECO:0000313" key="2">
    <source>
        <dbReference type="EMBL" id="SDK11918.1"/>
    </source>
</evidence>
<dbReference type="STRING" id="47500.AF333_21070"/>
<dbReference type="PATRIC" id="fig|47500.8.peg.3743"/>
<evidence type="ECO:0000313" key="1">
    <source>
        <dbReference type="EMBL" id="KON97580.1"/>
    </source>
</evidence>
<reference evidence="2 4" key="2">
    <citation type="submission" date="2016-10" db="EMBL/GenBank/DDBJ databases">
        <authorList>
            <person name="de Groot N.N."/>
        </authorList>
    </citation>
    <scope>NUCLEOTIDE SEQUENCE [LARGE SCALE GENOMIC DNA]</scope>
    <source>
        <strain evidence="2 4">DSM 2895</strain>
    </source>
</reference>
<accession>A0A0D1VZD2</accession>
<organism evidence="1 3">
    <name type="scientific">Aneurinibacillus migulanus</name>
    <name type="common">Bacillus migulanus</name>
    <dbReference type="NCBI Taxonomy" id="47500"/>
    <lineage>
        <taxon>Bacteria</taxon>
        <taxon>Bacillati</taxon>
        <taxon>Bacillota</taxon>
        <taxon>Bacilli</taxon>
        <taxon>Bacillales</taxon>
        <taxon>Paenibacillaceae</taxon>
        <taxon>Aneurinibacillus group</taxon>
        <taxon>Aneurinibacillus</taxon>
    </lineage>
</organism>
<gene>
    <name evidence="1" type="ORF">AF333_21070</name>
    <name evidence="2" type="ORF">SAMN04487909_13950</name>
</gene>
<dbReference type="Proteomes" id="UP000037269">
    <property type="component" value="Unassembled WGS sequence"/>
</dbReference>
<evidence type="ECO:0000313" key="4">
    <source>
        <dbReference type="Proteomes" id="UP000182836"/>
    </source>
</evidence>
<dbReference type="EMBL" id="FNED01000039">
    <property type="protein sequence ID" value="SDK11918.1"/>
    <property type="molecule type" value="Genomic_DNA"/>
</dbReference>
<sequence length="156" mass="17825">MYGYVGDPNTWIDPFGLLNEFEIAEYASKLHVKDGFTVHELLQNAWLKYNAGVTRRGTGPLSRQNPAIALKENPLHQSTTNLQKKYGVHLEETLRKQSALQNINRNAALTRRGIMNELITRGWDSKKAKAFATEKVMELRKQAIEHAERHGLICRK</sequence>
<dbReference type="AlphaFoldDB" id="A0A0D1VZD2"/>
<dbReference type="Proteomes" id="UP000182836">
    <property type="component" value="Unassembled WGS sequence"/>
</dbReference>
<reference evidence="1 3" key="1">
    <citation type="submission" date="2015-07" db="EMBL/GenBank/DDBJ databases">
        <title>Fjat-14205 dsm 2895.</title>
        <authorList>
            <person name="Liu B."/>
            <person name="Wang J."/>
            <person name="Zhu Y."/>
            <person name="Liu G."/>
            <person name="Chen Q."/>
            <person name="Chen Z."/>
            <person name="Lan J."/>
            <person name="Che J."/>
            <person name="Ge C."/>
            <person name="Shi H."/>
            <person name="Pan Z."/>
            <person name="Liu X."/>
        </authorList>
    </citation>
    <scope>NUCLEOTIDE SEQUENCE [LARGE SCALE GENOMIC DNA]</scope>
    <source>
        <strain evidence="1 3">DSM 2895</strain>
    </source>
</reference>
<dbReference type="EMBL" id="LGUG01000004">
    <property type="protein sequence ID" value="KON97580.1"/>
    <property type="molecule type" value="Genomic_DNA"/>
</dbReference>
<proteinExistence type="predicted"/>
<dbReference type="RefSeq" id="WP_043068342.1">
    <property type="nucleotide sequence ID" value="NZ_BJOA01000125.1"/>
</dbReference>